<dbReference type="EMBL" id="JAAYEE010000261">
    <property type="protein sequence ID" value="NLW36539.1"/>
    <property type="molecule type" value="Genomic_DNA"/>
</dbReference>
<dbReference type="InterPro" id="IPR003711">
    <property type="entry name" value="CarD-like/TRCF_RID"/>
</dbReference>
<protein>
    <submittedName>
        <fullName evidence="2">CarD family transcriptional regulator</fullName>
    </submittedName>
</protein>
<organism evidence="2 3">
    <name type="scientific">Syntrophorhabdus aromaticivorans</name>
    <dbReference type="NCBI Taxonomy" id="328301"/>
    <lineage>
        <taxon>Bacteria</taxon>
        <taxon>Pseudomonadati</taxon>
        <taxon>Thermodesulfobacteriota</taxon>
        <taxon>Syntrophorhabdia</taxon>
        <taxon>Syntrophorhabdales</taxon>
        <taxon>Syntrophorhabdaceae</taxon>
        <taxon>Syntrophorhabdus</taxon>
    </lineage>
</organism>
<dbReference type="AlphaFoldDB" id="A0A351U5K2"/>
<reference evidence="2" key="1">
    <citation type="journal article" date="2020" name="Biotechnol. Biofuels">
        <title>New insights from the biogas microbiome by comprehensive genome-resolved metagenomics of nearly 1600 species originating from multiple anaerobic digesters.</title>
        <authorList>
            <person name="Campanaro S."/>
            <person name="Treu L."/>
            <person name="Rodriguez-R L.M."/>
            <person name="Kovalovszki A."/>
            <person name="Ziels R.M."/>
            <person name="Maus I."/>
            <person name="Zhu X."/>
            <person name="Kougias P.G."/>
            <person name="Basile A."/>
            <person name="Luo G."/>
            <person name="Schluter A."/>
            <person name="Konstantinidis K.T."/>
            <person name="Angelidaki I."/>
        </authorList>
    </citation>
    <scope>NUCLEOTIDE SEQUENCE</scope>
    <source>
        <strain evidence="2">AS06rmzACSIP_7</strain>
    </source>
</reference>
<evidence type="ECO:0000313" key="2">
    <source>
        <dbReference type="EMBL" id="NLW36539.1"/>
    </source>
</evidence>
<sequence>MFQVGEVAVYPGHGVGKIESIEEKEFSGMRQSFYIIRIMDTDMTIMIPVEGANTAGLRGVIDSCEVTKVLDILKDKNVVHDNAPWNRRYKEYMERIKSGSIFEVAMVLKELYSLRAWKELSFGEKKMFEIARNLIKKELSIALKKEEEEIEEEIERIFLKNYKE</sequence>
<dbReference type="Pfam" id="PF21095">
    <property type="entry name" value="CarD_C"/>
    <property type="match status" value="1"/>
</dbReference>
<accession>A0A351U5K2</accession>
<dbReference type="PANTHER" id="PTHR38447">
    <property type="entry name" value="TRANSCRIPTION FACTOR YDEB-RELATED"/>
    <property type="match status" value="1"/>
</dbReference>
<dbReference type="InterPro" id="IPR048792">
    <property type="entry name" value="CarD_C"/>
</dbReference>
<dbReference type="InterPro" id="IPR042215">
    <property type="entry name" value="CarD-like_C"/>
</dbReference>
<name>A0A351U5K2_9BACT</name>
<dbReference type="SUPFAM" id="SSF141259">
    <property type="entry name" value="CarD-like"/>
    <property type="match status" value="1"/>
</dbReference>
<dbReference type="Pfam" id="PF02559">
    <property type="entry name" value="CarD_TRCF_RID"/>
    <property type="match status" value="1"/>
</dbReference>
<dbReference type="InterPro" id="IPR052531">
    <property type="entry name" value="CarD-like_regulator"/>
</dbReference>
<dbReference type="Gene3D" id="2.40.10.170">
    <property type="match status" value="1"/>
</dbReference>
<dbReference type="STRING" id="909663.GCA_000512235_01282"/>
<dbReference type="PANTHER" id="PTHR38447:SF1">
    <property type="entry name" value="RNA POLYMERASE-BINDING TRANSCRIPTION FACTOR CARD"/>
    <property type="match status" value="1"/>
</dbReference>
<comment type="caution">
    <text evidence="2">The sequence shown here is derived from an EMBL/GenBank/DDBJ whole genome shotgun (WGS) entry which is preliminary data.</text>
</comment>
<dbReference type="Gene3D" id="1.20.58.1290">
    <property type="entry name" value="CarD-like, C-terminal domain"/>
    <property type="match status" value="1"/>
</dbReference>
<dbReference type="Proteomes" id="UP000777265">
    <property type="component" value="Unassembled WGS sequence"/>
</dbReference>
<reference evidence="2" key="2">
    <citation type="submission" date="2020-01" db="EMBL/GenBank/DDBJ databases">
        <authorList>
            <person name="Campanaro S."/>
        </authorList>
    </citation>
    <scope>NUCLEOTIDE SEQUENCE</scope>
    <source>
        <strain evidence="2">AS06rmzACSIP_7</strain>
    </source>
</reference>
<dbReference type="SMART" id="SM01058">
    <property type="entry name" value="CarD_TRCF"/>
    <property type="match status" value="1"/>
</dbReference>
<evidence type="ECO:0000259" key="1">
    <source>
        <dbReference type="SMART" id="SM01058"/>
    </source>
</evidence>
<dbReference type="GO" id="GO:0009303">
    <property type="term" value="P:rRNA transcription"/>
    <property type="evidence" value="ECO:0007669"/>
    <property type="project" value="TreeGrafter"/>
</dbReference>
<evidence type="ECO:0000313" key="3">
    <source>
        <dbReference type="Proteomes" id="UP000777265"/>
    </source>
</evidence>
<dbReference type="InterPro" id="IPR036101">
    <property type="entry name" value="CarD-like/TRCF_RID_sf"/>
</dbReference>
<feature type="domain" description="CarD-like/TRCF RNAP-interacting" evidence="1">
    <location>
        <begin position="1"/>
        <end position="112"/>
    </location>
</feature>
<gene>
    <name evidence="2" type="ORF">GXY80_13845</name>
</gene>
<proteinExistence type="predicted"/>